<dbReference type="InterPro" id="IPR025800">
    <property type="entry name" value="CaM-Lys-N-MeTrfase"/>
</dbReference>
<comment type="subcellular location">
    <subcellularLocation>
        <location evidence="2">Cytoplasm</location>
    </subcellularLocation>
    <subcellularLocation>
        <location evidence="1">Nucleus</location>
    </subcellularLocation>
</comment>
<dbReference type="OrthoDB" id="413520at2759"/>
<organism evidence="10 11">
    <name type="scientific">Triparma laevis f. longispina</name>
    <dbReference type="NCBI Taxonomy" id="1714387"/>
    <lineage>
        <taxon>Eukaryota</taxon>
        <taxon>Sar</taxon>
        <taxon>Stramenopiles</taxon>
        <taxon>Ochrophyta</taxon>
        <taxon>Bolidophyceae</taxon>
        <taxon>Parmales</taxon>
        <taxon>Triparmaceae</taxon>
        <taxon>Triparma</taxon>
    </lineage>
</organism>
<evidence type="ECO:0000256" key="6">
    <source>
        <dbReference type="ARBA" id="ARBA00022603"/>
    </source>
</evidence>
<evidence type="ECO:0000256" key="7">
    <source>
        <dbReference type="ARBA" id="ARBA00022679"/>
    </source>
</evidence>
<dbReference type="Proteomes" id="UP001165122">
    <property type="component" value="Unassembled WGS sequence"/>
</dbReference>
<dbReference type="PANTHER" id="PTHR13539">
    <property type="entry name" value="CALMODULIN-LYSINE N-METHYLTRANSFERASE"/>
    <property type="match status" value="1"/>
</dbReference>
<dbReference type="InterPro" id="IPR019410">
    <property type="entry name" value="Methyltransf_16"/>
</dbReference>
<dbReference type="Gene3D" id="3.40.50.150">
    <property type="entry name" value="Vaccinia Virus protein VP39"/>
    <property type="match status" value="1"/>
</dbReference>
<keyword evidence="7" id="KW-0808">Transferase</keyword>
<keyword evidence="5" id="KW-0963">Cytoplasm</keyword>
<dbReference type="PANTHER" id="PTHR13539:SF3">
    <property type="entry name" value="CALMODULIN-LYSINE N-METHYLTRANSFERASE"/>
    <property type="match status" value="1"/>
</dbReference>
<dbReference type="EMBL" id="BRXW01000395">
    <property type="protein sequence ID" value="GMH50456.1"/>
    <property type="molecule type" value="Genomic_DNA"/>
</dbReference>
<dbReference type="GO" id="GO:0018025">
    <property type="term" value="F:calmodulin-lysine N-methyltransferase activity"/>
    <property type="evidence" value="ECO:0007669"/>
    <property type="project" value="UniProtKB-EC"/>
</dbReference>
<evidence type="ECO:0000256" key="3">
    <source>
        <dbReference type="ARBA" id="ARBA00011914"/>
    </source>
</evidence>
<keyword evidence="11" id="KW-1185">Reference proteome</keyword>
<sequence length="436" mass="48913">MSSFAKEESSSSASSDHWSLLKTALSGTSTTTTAQSRTSVHRFPGFNISPSTPGPSSTFDVQAFYSQIFVYDLDSLTSSVSVVRDDILTTCLTLSMLSQYITPRPKFSNRHSQCITLTSSSPSTLTDITSLLTSKGDIISVISEDPLKILLSLSSLPSSSKQSTLLTYSNQLIRSVSLGKPTKTDLTSNLTFGVDNTGQKRIWECSEITRKWVESDRFNSFLPEGDVNVIELGAGMAALPSLLLSSSERFKCLITDGHPSSVFNNKVNVKLNGLKVDVERLLWNKNYEGARECEDIRERWGGFDVGFVCDCVHFVDFHSDLVCTIGRVLRVNGCFILIQPTRGESLNDFVNMLKEVDCFEVNLETAETADPEIWEKHLQLIEEGNESYEPNLHCPVYLSVKKVREWEEIEDGDVIRRKGEERKERRENERKERLKK</sequence>
<gene>
    <name evidence="10" type="ORF">TrLO_g8171</name>
</gene>
<dbReference type="GO" id="GO:0005634">
    <property type="term" value="C:nucleus"/>
    <property type="evidence" value="ECO:0007669"/>
    <property type="project" value="UniProtKB-SubCell"/>
</dbReference>
<dbReference type="GO" id="GO:0005737">
    <property type="term" value="C:cytoplasm"/>
    <property type="evidence" value="ECO:0007669"/>
    <property type="project" value="UniProtKB-SubCell"/>
</dbReference>
<evidence type="ECO:0000313" key="10">
    <source>
        <dbReference type="EMBL" id="GMH50456.1"/>
    </source>
</evidence>
<dbReference type="SUPFAM" id="SSF53335">
    <property type="entry name" value="S-adenosyl-L-methionine-dependent methyltransferases"/>
    <property type="match status" value="1"/>
</dbReference>
<reference evidence="11" key="1">
    <citation type="journal article" date="2023" name="Commun. Biol.">
        <title>Genome analysis of Parmales, the sister group of diatoms, reveals the evolutionary specialization of diatoms from phago-mixotrophs to photoautotrophs.</title>
        <authorList>
            <person name="Ban H."/>
            <person name="Sato S."/>
            <person name="Yoshikawa S."/>
            <person name="Yamada K."/>
            <person name="Nakamura Y."/>
            <person name="Ichinomiya M."/>
            <person name="Sato N."/>
            <person name="Blanc-Mathieu R."/>
            <person name="Endo H."/>
            <person name="Kuwata A."/>
            <person name="Ogata H."/>
        </authorList>
    </citation>
    <scope>NUCLEOTIDE SEQUENCE [LARGE SCALE GENOMIC DNA]</scope>
    <source>
        <strain evidence="11">NIES 3700</strain>
    </source>
</reference>
<name>A0A9W6ZE00_9STRA</name>
<evidence type="ECO:0000256" key="5">
    <source>
        <dbReference type="ARBA" id="ARBA00022490"/>
    </source>
</evidence>
<keyword evidence="8" id="KW-0539">Nucleus</keyword>
<dbReference type="AlphaFoldDB" id="A0A9W6ZE00"/>
<evidence type="ECO:0000256" key="1">
    <source>
        <dbReference type="ARBA" id="ARBA00004123"/>
    </source>
</evidence>
<feature type="region of interest" description="Disordered" evidence="9">
    <location>
        <begin position="417"/>
        <end position="436"/>
    </location>
</feature>
<accession>A0A9W6ZE00</accession>
<dbReference type="GO" id="GO:0032259">
    <property type="term" value="P:methylation"/>
    <property type="evidence" value="ECO:0007669"/>
    <property type="project" value="UniProtKB-KW"/>
</dbReference>
<comment type="caution">
    <text evidence="10">The sequence shown here is derived from an EMBL/GenBank/DDBJ whole genome shotgun (WGS) entry which is preliminary data.</text>
</comment>
<dbReference type="Pfam" id="PF10294">
    <property type="entry name" value="Methyltransf_16"/>
    <property type="match status" value="1"/>
</dbReference>
<evidence type="ECO:0000256" key="8">
    <source>
        <dbReference type="ARBA" id="ARBA00023242"/>
    </source>
</evidence>
<protein>
    <recommendedName>
        <fullName evidence="4">Calmodulin-lysine N-methyltransferase</fullName>
        <ecNumber evidence="3">2.1.1.60</ecNumber>
    </recommendedName>
</protein>
<keyword evidence="6" id="KW-0489">Methyltransferase</keyword>
<evidence type="ECO:0000256" key="4">
    <source>
        <dbReference type="ARBA" id="ARBA00020594"/>
    </source>
</evidence>
<proteinExistence type="predicted"/>
<evidence type="ECO:0000256" key="9">
    <source>
        <dbReference type="SAM" id="MobiDB-lite"/>
    </source>
</evidence>
<dbReference type="EC" id="2.1.1.60" evidence="3"/>
<dbReference type="InterPro" id="IPR029063">
    <property type="entry name" value="SAM-dependent_MTases_sf"/>
</dbReference>
<evidence type="ECO:0000313" key="11">
    <source>
        <dbReference type="Proteomes" id="UP001165122"/>
    </source>
</evidence>
<evidence type="ECO:0000256" key="2">
    <source>
        <dbReference type="ARBA" id="ARBA00004496"/>
    </source>
</evidence>